<dbReference type="InterPro" id="IPR029056">
    <property type="entry name" value="Ribokinase-like"/>
</dbReference>
<dbReference type="InterPro" id="IPR013749">
    <property type="entry name" value="PM/HMP-P_kinase-1"/>
</dbReference>
<dbReference type="GO" id="GO:0009507">
    <property type="term" value="C:chloroplast"/>
    <property type="evidence" value="ECO:0007669"/>
    <property type="project" value="TreeGrafter"/>
</dbReference>
<evidence type="ECO:0000313" key="2">
    <source>
        <dbReference type="EMBL" id="KAK9110120.1"/>
    </source>
</evidence>
<dbReference type="AlphaFoldDB" id="A0AAP0I7J7"/>
<evidence type="ECO:0000259" key="1">
    <source>
        <dbReference type="Pfam" id="PF08543"/>
    </source>
</evidence>
<gene>
    <name evidence="2" type="ORF">Sjap_018180</name>
</gene>
<protein>
    <recommendedName>
        <fullName evidence="1">Pyridoxamine kinase/Phosphomethylpyrimidine kinase domain-containing protein</fullName>
    </recommendedName>
</protein>
<dbReference type="Gene3D" id="3.40.1190.20">
    <property type="match status" value="1"/>
</dbReference>
<sequence>MGGSVSSPLTLCTNNIIIPTTTATAMCTPTSTHRVPHVITVAGSESGAGAGIQADHKTCAALGVCCSTVLTAVTAQNTVGVQGIHSMPETFMAAQLRSMLSDMQVDVKLVCVYSNFGASKVLINSEKFRELQRIFEPTIMFECPTSSSFP</sequence>
<dbReference type="Pfam" id="PF08543">
    <property type="entry name" value="Phos_pyr_kin"/>
    <property type="match status" value="1"/>
</dbReference>
<feature type="domain" description="Pyridoxamine kinase/Phosphomethylpyrimidine kinase" evidence="1">
    <location>
        <begin position="46"/>
        <end position="107"/>
    </location>
</feature>
<dbReference type="GO" id="GO:0009228">
    <property type="term" value="P:thiamine biosynthetic process"/>
    <property type="evidence" value="ECO:0007669"/>
    <property type="project" value="TreeGrafter"/>
</dbReference>
<name>A0AAP0I7J7_9MAGN</name>
<proteinExistence type="predicted"/>
<comment type="caution">
    <text evidence="2">The sequence shown here is derived from an EMBL/GenBank/DDBJ whole genome shotgun (WGS) entry which is preliminary data.</text>
</comment>
<reference evidence="2 3" key="1">
    <citation type="submission" date="2024-01" db="EMBL/GenBank/DDBJ databases">
        <title>Genome assemblies of Stephania.</title>
        <authorList>
            <person name="Yang L."/>
        </authorList>
    </citation>
    <scope>NUCLEOTIDE SEQUENCE [LARGE SCALE GENOMIC DNA]</scope>
    <source>
        <strain evidence="2">QJT</strain>
        <tissue evidence="2">Leaf</tissue>
    </source>
</reference>
<dbReference type="SUPFAM" id="SSF53613">
    <property type="entry name" value="Ribokinase-like"/>
    <property type="match status" value="1"/>
</dbReference>
<organism evidence="2 3">
    <name type="scientific">Stephania japonica</name>
    <dbReference type="NCBI Taxonomy" id="461633"/>
    <lineage>
        <taxon>Eukaryota</taxon>
        <taxon>Viridiplantae</taxon>
        <taxon>Streptophyta</taxon>
        <taxon>Embryophyta</taxon>
        <taxon>Tracheophyta</taxon>
        <taxon>Spermatophyta</taxon>
        <taxon>Magnoliopsida</taxon>
        <taxon>Ranunculales</taxon>
        <taxon>Menispermaceae</taxon>
        <taxon>Menispermoideae</taxon>
        <taxon>Cissampelideae</taxon>
        <taxon>Stephania</taxon>
    </lineage>
</organism>
<dbReference type="GO" id="GO:0008972">
    <property type="term" value="F:phosphomethylpyrimidine kinase activity"/>
    <property type="evidence" value="ECO:0007669"/>
    <property type="project" value="TreeGrafter"/>
</dbReference>
<dbReference type="PANTHER" id="PTHR20858">
    <property type="entry name" value="PHOSPHOMETHYLPYRIMIDINE KINASE"/>
    <property type="match status" value="1"/>
</dbReference>
<evidence type="ECO:0000313" key="3">
    <source>
        <dbReference type="Proteomes" id="UP001417504"/>
    </source>
</evidence>
<accession>A0AAP0I7J7</accession>
<dbReference type="GO" id="GO:0008902">
    <property type="term" value="F:hydroxymethylpyrimidine kinase activity"/>
    <property type="evidence" value="ECO:0007669"/>
    <property type="project" value="TreeGrafter"/>
</dbReference>
<keyword evidence="3" id="KW-1185">Reference proteome</keyword>
<dbReference type="Proteomes" id="UP001417504">
    <property type="component" value="Unassembled WGS sequence"/>
</dbReference>
<dbReference type="PANTHER" id="PTHR20858:SF17">
    <property type="entry name" value="HYDROXYMETHYLPYRIMIDINE_PHOSPHOMETHYLPYRIMIDINE KINASE THI20-RELATED"/>
    <property type="match status" value="1"/>
</dbReference>
<dbReference type="EMBL" id="JBBNAE010000007">
    <property type="protein sequence ID" value="KAK9110120.1"/>
    <property type="molecule type" value="Genomic_DNA"/>
</dbReference>